<dbReference type="OrthoDB" id="10261640at2759"/>
<organism evidence="6 7">
    <name type="scientific">Clytia hemisphaerica</name>
    <dbReference type="NCBI Taxonomy" id="252671"/>
    <lineage>
        <taxon>Eukaryota</taxon>
        <taxon>Metazoa</taxon>
        <taxon>Cnidaria</taxon>
        <taxon>Hydrozoa</taxon>
        <taxon>Hydroidolina</taxon>
        <taxon>Leptothecata</taxon>
        <taxon>Obeliida</taxon>
        <taxon>Clytiidae</taxon>
        <taxon>Clytia</taxon>
    </lineage>
</organism>
<evidence type="ECO:0000256" key="1">
    <source>
        <dbReference type="ARBA" id="ARBA00022574"/>
    </source>
</evidence>
<dbReference type="InterPro" id="IPR036322">
    <property type="entry name" value="WD40_repeat_dom_sf"/>
</dbReference>
<dbReference type="InterPro" id="IPR002372">
    <property type="entry name" value="PQQ_rpt_dom"/>
</dbReference>
<evidence type="ECO:0000256" key="2">
    <source>
        <dbReference type="ARBA" id="ARBA00022737"/>
    </source>
</evidence>
<dbReference type="RefSeq" id="XP_066913254.1">
    <property type="nucleotide sequence ID" value="XM_067057153.1"/>
</dbReference>
<keyword evidence="7" id="KW-1185">Reference proteome</keyword>
<keyword evidence="2" id="KW-0677">Repeat</keyword>
<sequence length="407" mass="45147">MSPRDSDNESVEEMFSYNDDDEDLEYDEGDMENAIILDENDAPELHDAMDDLDVEEDPENAEEIENGFIPDDSKMIFQKHDGSIFCIAVSPQNNDLMVSGGEDDKGVLLKMSTDEELFELKNHKDSVVCCGFNSDGKYVMTADMSGTIIVRNVEDGKMVWDFDCGDLEWCKWHSKANVIFGGTADGDIYMWKIPSGDCKIFQTHGSKSTCSILSASGKELFAGYEDGSVKMWDLKAGTAVFQDGGDQEDPVICVTGQSNGKVFACGTNSGLIRLYNETGKSLTILNDISNSNEDEEKSIEGLVFQDEHYLASCSLNGKVCIWDTQTQRIRHEFKDTSGVSHIVWLNKSNNILAVGLDGVLKLWSLSSGSIEKELQGHRGHVLDVQVFDNEKFVLTAGDDETCRVFEL</sequence>
<dbReference type="InterPro" id="IPR001680">
    <property type="entry name" value="WD40_rpt"/>
</dbReference>
<feature type="repeat" description="WD" evidence="3">
    <location>
        <begin position="201"/>
        <end position="242"/>
    </location>
</feature>
<evidence type="ECO:0000313" key="6">
    <source>
        <dbReference type="EnsemblMetazoa" id="CLYHEMP016787.1"/>
    </source>
</evidence>
<dbReference type="InterPro" id="IPR019775">
    <property type="entry name" value="WD40_repeat_CS"/>
</dbReference>
<dbReference type="EnsemblMetazoa" id="CLYHEMT016787.1">
    <property type="protein sequence ID" value="CLYHEMP016787.1"/>
    <property type="gene ID" value="CLYHEMG016787"/>
</dbReference>
<dbReference type="PANTHER" id="PTHR19857:SF8">
    <property type="entry name" value="ANGIO-ASSOCIATED MIGRATORY CELL PROTEIN"/>
    <property type="match status" value="1"/>
</dbReference>
<feature type="region of interest" description="Disordered" evidence="4">
    <location>
        <begin position="1"/>
        <end position="25"/>
    </location>
</feature>
<dbReference type="PROSITE" id="PS50294">
    <property type="entry name" value="WD_REPEATS_REGION"/>
    <property type="match status" value="2"/>
</dbReference>
<dbReference type="SUPFAM" id="SSF50978">
    <property type="entry name" value="WD40 repeat-like"/>
    <property type="match status" value="1"/>
</dbReference>
<dbReference type="InterPro" id="IPR051179">
    <property type="entry name" value="WD_repeat_multifunction"/>
</dbReference>
<dbReference type="Pfam" id="PF00400">
    <property type="entry name" value="WD40"/>
    <property type="match status" value="2"/>
</dbReference>
<evidence type="ECO:0000259" key="5">
    <source>
        <dbReference type="Pfam" id="PF13360"/>
    </source>
</evidence>
<dbReference type="GeneID" id="136800496"/>
<feature type="domain" description="Pyrrolo-quinoline quinone repeat" evidence="5">
    <location>
        <begin position="147"/>
        <end position="370"/>
    </location>
</feature>
<protein>
    <recommendedName>
        <fullName evidence="5">Pyrrolo-quinoline quinone repeat domain-containing protein</fullName>
    </recommendedName>
</protein>
<dbReference type="AlphaFoldDB" id="A0A7M5X2J1"/>
<reference evidence="6" key="1">
    <citation type="submission" date="2021-01" db="UniProtKB">
        <authorList>
            <consortium name="EnsemblMetazoa"/>
        </authorList>
    </citation>
    <scope>IDENTIFICATION</scope>
</reference>
<dbReference type="PROSITE" id="PS00678">
    <property type="entry name" value="WD_REPEATS_1"/>
    <property type="match status" value="1"/>
</dbReference>
<evidence type="ECO:0000313" key="7">
    <source>
        <dbReference type="Proteomes" id="UP000594262"/>
    </source>
</evidence>
<evidence type="ECO:0000256" key="4">
    <source>
        <dbReference type="SAM" id="MobiDB-lite"/>
    </source>
</evidence>
<dbReference type="Proteomes" id="UP000594262">
    <property type="component" value="Unplaced"/>
</dbReference>
<accession>A0A7M5X2J1</accession>
<dbReference type="PROSITE" id="PS50082">
    <property type="entry name" value="WD_REPEATS_2"/>
    <property type="match status" value="2"/>
</dbReference>
<dbReference type="Pfam" id="PF13360">
    <property type="entry name" value="PQQ_2"/>
    <property type="match status" value="1"/>
</dbReference>
<dbReference type="PANTHER" id="PTHR19857">
    <property type="entry name" value="MITOCHONDRIAL DIVISION PROTEIN 1-RELATED"/>
    <property type="match status" value="1"/>
</dbReference>
<feature type="repeat" description="WD" evidence="3">
    <location>
        <begin position="374"/>
        <end position="407"/>
    </location>
</feature>
<feature type="compositionally biased region" description="Acidic residues" evidence="4">
    <location>
        <begin position="8"/>
        <end position="25"/>
    </location>
</feature>
<name>A0A7M5X2J1_9CNID</name>
<keyword evidence="1 3" id="KW-0853">WD repeat</keyword>
<proteinExistence type="predicted"/>
<dbReference type="Gene3D" id="2.130.10.10">
    <property type="entry name" value="YVTN repeat-like/Quinoprotein amine dehydrogenase"/>
    <property type="match status" value="1"/>
</dbReference>
<dbReference type="SMART" id="SM00320">
    <property type="entry name" value="WD40"/>
    <property type="match status" value="8"/>
</dbReference>
<evidence type="ECO:0000256" key="3">
    <source>
        <dbReference type="PROSITE-ProRule" id="PRU00221"/>
    </source>
</evidence>
<dbReference type="InterPro" id="IPR015943">
    <property type="entry name" value="WD40/YVTN_repeat-like_dom_sf"/>
</dbReference>